<dbReference type="GO" id="GO:0009306">
    <property type="term" value="P:protein secretion"/>
    <property type="evidence" value="ECO:0007669"/>
    <property type="project" value="InterPro"/>
</dbReference>
<keyword evidence="2" id="KW-0256">Endoplasmic reticulum</keyword>
<dbReference type="SUPFAM" id="SSF47933">
    <property type="entry name" value="ERP29 C domain-like"/>
    <property type="match status" value="1"/>
</dbReference>
<evidence type="ECO:0000259" key="5">
    <source>
        <dbReference type="Pfam" id="PF07912"/>
    </source>
</evidence>
<dbReference type="InterPro" id="IPR011679">
    <property type="entry name" value="ERp29_C"/>
</dbReference>
<feature type="chain" id="PRO_5036224516" description="Endoplasmic reticulum resident protein 29" evidence="3">
    <location>
        <begin position="22"/>
        <end position="270"/>
    </location>
</feature>
<dbReference type="EMBL" id="CAJNOR010003902">
    <property type="protein sequence ID" value="CAF1458126.1"/>
    <property type="molecule type" value="Genomic_DNA"/>
</dbReference>
<dbReference type="Proteomes" id="UP000663828">
    <property type="component" value="Unassembled WGS sequence"/>
</dbReference>
<feature type="signal peptide" evidence="3">
    <location>
        <begin position="1"/>
        <end position="21"/>
    </location>
</feature>
<dbReference type="InterPro" id="IPR036249">
    <property type="entry name" value="Thioredoxin-like_sf"/>
</dbReference>
<dbReference type="FunFam" id="3.40.30.10:FF:000133">
    <property type="entry name" value="Endoplasmic reticulum resident protein 29"/>
    <property type="match status" value="1"/>
</dbReference>
<dbReference type="GO" id="GO:0005788">
    <property type="term" value="C:endoplasmic reticulum lumen"/>
    <property type="evidence" value="ECO:0007669"/>
    <property type="project" value="InterPro"/>
</dbReference>
<dbReference type="Gene3D" id="1.20.1150.12">
    <property type="entry name" value="Endoplasmic reticulum resident protein 29, C-terminal domain"/>
    <property type="match status" value="1"/>
</dbReference>
<protein>
    <recommendedName>
        <fullName evidence="1">Endoplasmic reticulum resident protein 29</fullName>
    </recommendedName>
</protein>
<evidence type="ECO:0000259" key="4">
    <source>
        <dbReference type="Pfam" id="PF07749"/>
    </source>
</evidence>
<evidence type="ECO:0000313" key="9">
    <source>
        <dbReference type="Proteomes" id="UP000663852"/>
    </source>
</evidence>
<evidence type="ECO:0000313" key="7">
    <source>
        <dbReference type="EMBL" id="CAF1458126.1"/>
    </source>
</evidence>
<dbReference type="EMBL" id="CAJNOJ010000061">
    <property type="protein sequence ID" value="CAF0998475.1"/>
    <property type="molecule type" value="Genomic_DNA"/>
</dbReference>
<evidence type="ECO:0000313" key="6">
    <source>
        <dbReference type="EMBL" id="CAF0998475.1"/>
    </source>
</evidence>
<keyword evidence="8" id="KW-1185">Reference proteome</keyword>
<dbReference type="InterPro" id="IPR012883">
    <property type="entry name" value="ERp29_N"/>
</dbReference>
<name>A0A814GN31_ADIRI</name>
<dbReference type="PANTHER" id="PTHR12211:SF0">
    <property type="entry name" value="ENDOPLASMIC RETICULUM RESIDENT PROTEIN 29"/>
    <property type="match status" value="1"/>
</dbReference>
<evidence type="ECO:0000313" key="8">
    <source>
        <dbReference type="Proteomes" id="UP000663828"/>
    </source>
</evidence>
<dbReference type="InterPro" id="IPR016855">
    <property type="entry name" value="ERp29"/>
</dbReference>
<dbReference type="Proteomes" id="UP000663852">
    <property type="component" value="Unassembled WGS sequence"/>
</dbReference>
<organism evidence="6 9">
    <name type="scientific">Adineta ricciae</name>
    <name type="common">Rotifer</name>
    <dbReference type="NCBI Taxonomy" id="249248"/>
    <lineage>
        <taxon>Eukaryota</taxon>
        <taxon>Metazoa</taxon>
        <taxon>Spiralia</taxon>
        <taxon>Gnathifera</taxon>
        <taxon>Rotifera</taxon>
        <taxon>Eurotatoria</taxon>
        <taxon>Bdelloidea</taxon>
        <taxon>Adinetida</taxon>
        <taxon>Adinetidae</taxon>
        <taxon>Adineta</taxon>
    </lineage>
</organism>
<accession>A0A814GN31</accession>
<sequence>MKVLYACSALLFFTFIVSSSAHTQGTVTVDTLTFDKILRSFDIVLAKFDDKYPYGENQDQFKKFAENAANTKNLLIAEIPIVDYGDKENEQLANEYKVTKADFPAYKLFLKGKSKPIDFTGEKTEDGLKRFLSQHTNLWFGLPGTLEALDKIAREFFDASSASDETQTKSLIEKAREQVKGFVDKKEQKSGDSYLKIMEAVAKQGVEFLKREGRRVQNLLKGKITNEKKEELQHRANILLSFKSLKETVSDAVDAAKEKVADAAEKIKEL</sequence>
<dbReference type="OrthoDB" id="417262at2759"/>
<gene>
    <name evidence="6" type="ORF">EDS130_LOCUS14757</name>
    <name evidence="7" type="ORF">XAT740_LOCUS37277</name>
</gene>
<dbReference type="AlphaFoldDB" id="A0A814GN31"/>
<evidence type="ECO:0000256" key="2">
    <source>
        <dbReference type="ARBA" id="ARBA00022824"/>
    </source>
</evidence>
<dbReference type="Pfam" id="PF07912">
    <property type="entry name" value="ERp29_N"/>
    <property type="match status" value="1"/>
</dbReference>
<proteinExistence type="predicted"/>
<reference evidence="6" key="1">
    <citation type="submission" date="2021-02" db="EMBL/GenBank/DDBJ databases">
        <authorList>
            <person name="Nowell W R."/>
        </authorList>
    </citation>
    <scope>NUCLEOTIDE SEQUENCE</scope>
</reference>
<dbReference type="FunFam" id="1.20.1150.12:FF:000001">
    <property type="entry name" value="Endoplasmic reticulum resident protein 29"/>
    <property type="match status" value="1"/>
</dbReference>
<feature type="domain" description="ERp29 N-terminal" evidence="5">
    <location>
        <begin position="22"/>
        <end position="143"/>
    </location>
</feature>
<evidence type="ECO:0000256" key="3">
    <source>
        <dbReference type="SAM" id="SignalP"/>
    </source>
</evidence>
<evidence type="ECO:0000256" key="1">
    <source>
        <dbReference type="ARBA" id="ARBA00014173"/>
    </source>
</evidence>
<dbReference type="Gene3D" id="3.40.30.10">
    <property type="entry name" value="Glutaredoxin"/>
    <property type="match status" value="1"/>
</dbReference>
<dbReference type="SUPFAM" id="SSF52833">
    <property type="entry name" value="Thioredoxin-like"/>
    <property type="match status" value="1"/>
</dbReference>
<comment type="caution">
    <text evidence="6">The sequence shown here is derived from an EMBL/GenBank/DDBJ whole genome shotgun (WGS) entry which is preliminary data.</text>
</comment>
<dbReference type="InterPro" id="IPR036356">
    <property type="entry name" value="ERp29_C_sf"/>
</dbReference>
<dbReference type="PANTHER" id="PTHR12211">
    <property type="entry name" value="ENDOPLASMIC RETICULUM PROTEIN ERP29"/>
    <property type="match status" value="1"/>
</dbReference>
<dbReference type="Pfam" id="PF07749">
    <property type="entry name" value="ERp29"/>
    <property type="match status" value="1"/>
</dbReference>
<keyword evidence="3" id="KW-0732">Signal</keyword>
<feature type="domain" description="Endoplasmic reticulum resident protein 29 C-terminal" evidence="4">
    <location>
        <begin position="144"/>
        <end position="242"/>
    </location>
</feature>